<dbReference type="InterPro" id="IPR036770">
    <property type="entry name" value="Ankyrin_rpt-contain_sf"/>
</dbReference>
<evidence type="ECO:0000313" key="4">
    <source>
        <dbReference type="EMBL" id="SJL09575.1"/>
    </source>
</evidence>
<protein>
    <submittedName>
        <fullName evidence="4">Uncharacterized protein</fullName>
    </submittedName>
</protein>
<dbReference type="PROSITE" id="PS50088">
    <property type="entry name" value="ANK_REPEAT"/>
    <property type="match status" value="1"/>
</dbReference>
<dbReference type="STRING" id="47428.A0A284RLJ8"/>
<reference evidence="5" key="1">
    <citation type="journal article" date="2017" name="Nat. Ecol. Evol.">
        <title>Genome expansion and lineage-specific genetic innovations in the forest pathogenic fungi Armillaria.</title>
        <authorList>
            <person name="Sipos G."/>
            <person name="Prasanna A.N."/>
            <person name="Walter M.C."/>
            <person name="O'Connor E."/>
            <person name="Balint B."/>
            <person name="Krizsan K."/>
            <person name="Kiss B."/>
            <person name="Hess J."/>
            <person name="Varga T."/>
            <person name="Slot J."/>
            <person name="Riley R."/>
            <person name="Boka B."/>
            <person name="Rigling D."/>
            <person name="Barry K."/>
            <person name="Lee J."/>
            <person name="Mihaltcheva S."/>
            <person name="LaButti K."/>
            <person name="Lipzen A."/>
            <person name="Waldron R."/>
            <person name="Moloney N.M."/>
            <person name="Sperisen C."/>
            <person name="Kredics L."/>
            <person name="Vagvoelgyi C."/>
            <person name="Patrignani A."/>
            <person name="Fitzpatrick D."/>
            <person name="Nagy I."/>
            <person name="Doyle S."/>
            <person name="Anderson J.B."/>
            <person name="Grigoriev I.V."/>
            <person name="Gueldener U."/>
            <person name="Muensterkoetter M."/>
            <person name="Nagy L.G."/>
        </authorList>
    </citation>
    <scope>NUCLEOTIDE SEQUENCE [LARGE SCALE GENOMIC DNA]</scope>
    <source>
        <strain evidence="5">C18/9</strain>
    </source>
</reference>
<evidence type="ECO:0000256" key="1">
    <source>
        <dbReference type="ARBA" id="ARBA00022737"/>
    </source>
</evidence>
<dbReference type="SMART" id="SM00248">
    <property type="entry name" value="ANK"/>
    <property type="match status" value="2"/>
</dbReference>
<evidence type="ECO:0000256" key="2">
    <source>
        <dbReference type="ARBA" id="ARBA00023043"/>
    </source>
</evidence>
<evidence type="ECO:0000313" key="5">
    <source>
        <dbReference type="Proteomes" id="UP000219338"/>
    </source>
</evidence>
<dbReference type="OrthoDB" id="19174at2759"/>
<dbReference type="OMA" id="DNHENED"/>
<proteinExistence type="predicted"/>
<name>A0A284RLJ8_ARMOS</name>
<feature type="repeat" description="ANK" evidence="3">
    <location>
        <begin position="32"/>
        <end position="64"/>
    </location>
</feature>
<dbReference type="EMBL" id="FUEG01000011">
    <property type="protein sequence ID" value="SJL09575.1"/>
    <property type="molecule type" value="Genomic_DNA"/>
</dbReference>
<dbReference type="Proteomes" id="UP000219338">
    <property type="component" value="Unassembled WGS sequence"/>
</dbReference>
<keyword evidence="5" id="KW-1185">Reference proteome</keyword>
<dbReference type="PROSITE" id="PS50297">
    <property type="entry name" value="ANK_REP_REGION"/>
    <property type="match status" value="1"/>
</dbReference>
<dbReference type="AlphaFoldDB" id="A0A284RLJ8"/>
<dbReference type="Gene3D" id="1.25.40.20">
    <property type="entry name" value="Ankyrin repeat-containing domain"/>
    <property type="match status" value="1"/>
</dbReference>
<gene>
    <name evidence="4" type="ORF">ARMOST_12955</name>
</gene>
<evidence type="ECO:0000256" key="3">
    <source>
        <dbReference type="PROSITE-ProRule" id="PRU00023"/>
    </source>
</evidence>
<sequence>MSNIWIAAGDGDLARVEELVLAGTLPNIPDEFTYTPMHAAASYGHIHVLEFLLAHGGDVNITDDDGETPLYVVEDVVTARWLIDHGAVIDRTNNEGVSPIESLAEDFPQVAEFLQAETAIRKLD</sequence>
<keyword evidence="2 3" id="KW-0040">ANK repeat</keyword>
<organism evidence="4 5">
    <name type="scientific">Armillaria ostoyae</name>
    <name type="common">Armillaria root rot fungus</name>
    <dbReference type="NCBI Taxonomy" id="47428"/>
    <lineage>
        <taxon>Eukaryota</taxon>
        <taxon>Fungi</taxon>
        <taxon>Dikarya</taxon>
        <taxon>Basidiomycota</taxon>
        <taxon>Agaricomycotina</taxon>
        <taxon>Agaricomycetes</taxon>
        <taxon>Agaricomycetidae</taxon>
        <taxon>Agaricales</taxon>
        <taxon>Marasmiineae</taxon>
        <taxon>Physalacriaceae</taxon>
        <taxon>Armillaria</taxon>
    </lineage>
</organism>
<keyword evidence="1" id="KW-0677">Repeat</keyword>
<dbReference type="PANTHER" id="PTHR24171:SF9">
    <property type="entry name" value="ANKYRIN REPEAT DOMAIN-CONTAINING PROTEIN 39"/>
    <property type="match status" value="1"/>
</dbReference>
<dbReference type="PANTHER" id="PTHR24171">
    <property type="entry name" value="ANKYRIN REPEAT DOMAIN-CONTAINING PROTEIN 39-RELATED"/>
    <property type="match status" value="1"/>
</dbReference>
<dbReference type="Pfam" id="PF12796">
    <property type="entry name" value="Ank_2"/>
    <property type="match status" value="1"/>
</dbReference>
<dbReference type="SUPFAM" id="SSF48403">
    <property type="entry name" value="Ankyrin repeat"/>
    <property type="match status" value="1"/>
</dbReference>
<accession>A0A284RLJ8</accession>
<dbReference type="InterPro" id="IPR002110">
    <property type="entry name" value="Ankyrin_rpt"/>
</dbReference>